<evidence type="ECO:0000256" key="4">
    <source>
        <dbReference type="ARBA" id="ARBA00022840"/>
    </source>
</evidence>
<dbReference type="CDD" id="cd01650">
    <property type="entry name" value="RT_nLTR_like"/>
    <property type="match status" value="1"/>
</dbReference>
<keyword evidence="2" id="KW-0378">Hydrolase</keyword>
<dbReference type="SUPFAM" id="SSF56672">
    <property type="entry name" value="DNA/RNA polymerases"/>
    <property type="match status" value="1"/>
</dbReference>
<dbReference type="PANTHER" id="PTHR10887:SF495">
    <property type="entry name" value="HELICASE SENATAXIN ISOFORM X1-RELATED"/>
    <property type="match status" value="1"/>
</dbReference>
<evidence type="ECO:0000259" key="6">
    <source>
        <dbReference type="PROSITE" id="PS50878"/>
    </source>
</evidence>
<accession>A0A2N9FQM2</accession>
<dbReference type="Pfam" id="PF13087">
    <property type="entry name" value="AAA_12"/>
    <property type="match status" value="1"/>
</dbReference>
<evidence type="ECO:0000256" key="5">
    <source>
        <dbReference type="SAM" id="MobiDB-lite"/>
    </source>
</evidence>
<dbReference type="Pfam" id="PF23576">
    <property type="entry name" value="SEN1_barrel"/>
    <property type="match status" value="1"/>
</dbReference>
<dbReference type="Pfam" id="PF00078">
    <property type="entry name" value="RVT_1"/>
    <property type="match status" value="1"/>
</dbReference>
<dbReference type="InterPro" id="IPR036691">
    <property type="entry name" value="Endo/exonu/phosph_ase_sf"/>
</dbReference>
<dbReference type="InterPro" id="IPR027417">
    <property type="entry name" value="P-loop_NTPase"/>
</dbReference>
<keyword evidence="3" id="KW-0347">Helicase</keyword>
<gene>
    <name evidence="7" type="ORF">FSB_LOCUS17385</name>
</gene>
<dbReference type="Gene3D" id="3.40.50.300">
    <property type="entry name" value="P-loop containing nucleotide triphosphate hydrolases"/>
    <property type="match status" value="2"/>
</dbReference>
<dbReference type="CDD" id="cd18808">
    <property type="entry name" value="SF1_C_Upf1"/>
    <property type="match status" value="1"/>
</dbReference>
<feature type="region of interest" description="Disordered" evidence="5">
    <location>
        <begin position="1610"/>
        <end position="1652"/>
    </location>
</feature>
<feature type="compositionally biased region" description="Basic and acidic residues" evidence="5">
    <location>
        <begin position="1747"/>
        <end position="1757"/>
    </location>
</feature>
<feature type="region of interest" description="Disordered" evidence="5">
    <location>
        <begin position="1897"/>
        <end position="1925"/>
    </location>
</feature>
<dbReference type="Gene3D" id="3.60.10.10">
    <property type="entry name" value="Endonuclease/exonuclease/phosphatase"/>
    <property type="match status" value="1"/>
</dbReference>
<dbReference type="GO" id="GO:0005524">
    <property type="term" value="F:ATP binding"/>
    <property type="evidence" value="ECO:0007669"/>
    <property type="project" value="UniProtKB-KW"/>
</dbReference>
<dbReference type="FunFam" id="3.40.50.300:FF:000326">
    <property type="entry name" value="P-loop containing nucleoside triphosphate hydrolase"/>
    <property type="match status" value="1"/>
</dbReference>
<dbReference type="SUPFAM" id="SSF56219">
    <property type="entry name" value="DNase I-like"/>
    <property type="match status" value="1"/>
</dbReference>
<protein>
    <recommendedName>
        <fullName evidence="6">Reverse transcriptase domain-containing protein</fullName>
    </recommendedName>
</protein>
<dbReference type="InterPro" id="IPR005135">
    <property type="entry name" value="Endo/exonuclease/phosphatase"/>
</dbReference>
<dbReference type="GO" id="GO:0005694">
    <property type="term" value="C:chromosome"/>
    <property type="evidence" value="ECO:0007669"/>
    <property type="project" value="UniProtKB-ARBA"/>
</dbReference>
<dbReference type="InterPro" id="IPR041677">
    <property type="entry name" value="DNA2/NAM7_AAA_11"/>
</dbReference>
<evidence type="ECO:0000256" key="1">
    <source>
        <dbReference type="ARBA" id="ARBA00022741"/>
    </source>
</evidence>
<feature type="region of interest" description="Disordered" evidence="5">
    <location>
        <begin position="402"/>
        <end position="426"/>
    </location>
</feature>
<evidence type="ECO:0000256" key="2">
    <source>
        <dbReference type="ARBA" id="ARBA00022801"/>
    </source>
</evidence>
<dbReference type="SUPFAM" id="SSF52540">
    <property type="entry name" value="P-loop containing nucleoside triphosphate hydrolases"/>
    <property type="match status" value="1"/>
</dbReference>
<dbReference type="InterPro" id="IPR041679">
    <property type="entry name" value="DNA2/NAM7-like_C"/>
</dbReference>
<dbReference type="PANTHER" id="PTHR10887">
    <property type="entry name" value="DNA2/NAM7 HELICASE FAMILY"/>
    <property type="match status" value="1"/>
</dbReference>
<reference evidence="7" key="1">
    <citation type="submission" date="2018-02" db="EMBL/GenBank/DDBJ databases">
        <authorList>
            <person name="Cohen D.B."/>
            <person name="Kent A.D."/>
        </authorList>
    </citation>
    <scope>NUCLEOTIDE SEQUENCE</scope>
</reference>
<dbReference type="InterPro" id="IPR000477">
    <property type="entry name" value="RT_dom"/>
</dbReference>
<dbReference type="EMBL" id="OIVN01001073">
    <property type="protein sequence ID" value="SPC89503.1"/>
    <property type="molecule type" value="Genomic_DNA"/>
</dbReference>
<dbReference type="Pfam" id="PF13086">
    <property type="entry name" value="AAA_11"/>
    <property type="match status" value="1"/>
</dbReference>
<feature type="region of interest" description="Disordered" evidence="5">
    <location>
        <begin position="2029"/>
        <end position="2062"/>
    </location>
</feature>
<dbReference type="Pfam" id="PF13966">
    <property type="entry name" value="zf-RVT"/>
    <property type="match status" value="1"/>
</dbReference>
<dbReference type="GO" id="GO:0016787">
    <property type="term" value="F:hydrolase activity"/>
    <property type="evidence" value="ECO:0007669"/>
    <property type="project" value="UniProtKB-KW"/>
</dbReference>
<feature type="compositionally biased region" description="Basic and acidic residues" evidence="5">
    <location>
        <begin position="1682"/>
        <end position="1697"/>
    </location>
</feature>
<dbReference type="GO" id="GO:0004386">
    <property type="term" value="F:helicase activity"/>
    <property type="evidence" value="ECO:0007669"/>
    <property type="project" value="UniProtKB-KW"/>
</dbReference>
<dbReference type="InterPro" id="IPR045055">
    <property type="entry name" value="DNA2/NAM7-like"/>
</dbReference>
<proteinExistence type="predicted"/>
<dbReference type="InterPro" id="IPR047187">
    <property type="entry name" value="SF1_C_Upf1"/>
</dbReference>
<dbReference type="CDD" id="cd18042">
    <property type="entry name" value="DEXXQc_SETX"/>
    <property type="match status" value="1"/>
</dbReference>
<feature type="compositionally biased region" description="Basic and acidic residues" evidence="5">
    <location>
        <begin position="1617"/>
        <end position="1652"/>
    </location>
</feature>
<dbReference type="Pfam" id="PF03372">
    <property type="entry name" value="Exo_endo_phos"/>
    <property type="match status" value="1"/>
</dbReference>
<name>A0A2N9FQM2_FAGSY</name>
<feature type="compositionally biased region" description="Polar residues" evidence="5">
    <location>
        <begin position="2029"/>
        <end position="2044"/>
    </location>
</feature>
<dbReference type="InterPro" id="IPR056474">
    <property type="entry name" value="SEN1_barrel"/>
</dbReference>
<dbReference type="InterPro" id="IPR026960">
    <property type="entry name" value="RVT-Znf"/>
</dbReference>
<dbReference type="PROSITE" id="PS50878">
    <property type="entry name" value="RT_POL"/>
    <property type="match status" value="1"/>
</dbReference>
<evidence type="ECO:0000256" key="3">
    <source>
        <dbReference type="ARBA" id="ARBA00022806"/>
    </source>
</evidence>
<sequence>MFGGSKPTGCRGPSLVSSLKDSSLHSSLRQPAFDLIQTIIVSDAAALISSMLNSCTPWSINRSMSHDLNDAESLDGLPFIPDIEEEDNSSWSEFGAQSKITSREYSGWMCIPVLWIDVLVEIDPSVFPISFSKAVFWARSRFPMVEPESSEEMALPVRTWLSSSATEISTSFGWKIPTGSDDGGEGKESKNSVTVSSMCLPLVRTFNRLTAHFVVQVGQGELRKQWTWEPRMGESLILSLIDPNDNVRQLGKCILEQVSNTRGLSSGLKFLCSNGSSLSAIFFGLRHACKLVRLDSVLVQFQSLQHFFFVLCKLLKEGDLSALDMPENSSDRLNTTRFSSQGGFLRQPVFDSLPMNVNGHSSNVDLKSHEKFVCLISEIAWPPIKRGAQGLVRARVKGQPMTRPDPNGCWKMSSVTDRQSSEKERDNQIRIGMEIRWLCVSHGGDNFAMDELTEQISRLCVSLSKEASCNIGITTFRSKSIFPEILSFEGKSSVSDVQPLCVDDKDVQILDSVTGAHEKDKENLIVLSDSETEEAISPSEVILSDPETGHCILDEQTAVVPGSASHSDPAKEKLSGTVTSKDLLESFQQKDATDGLVAHKDVDGLKGKPSTASLIKSKGVDSKRKAVDSKRNENDSILSQNRINFKKSEEAVSSNNMTLNRNSIISKTSDTVLKEIVHDSEDDPFESALNSARRQQSFMAKSCTSLPKRQVIQLKSPFESRFGRFRLEPGVKRFKPPRLDDWYRPILELDYFATVGLASASEDGTRTVSKLKEVPMCFQSPEQYMEIFRPLVLEEFKAQLRSSFLEMSSWEEMYLGSLSVMSVERVDDFHLVRFVYDDNDSAASRSFSENDLVLLTKEPFQKSSHDIHMVGKVERRERDNFQVERRERGNKRRLTILVIRFYLQNGSSRSNKARKNLIERSKWHTSRIMSITPQLREFQALSSIKDIPILPVILNPVNDSLGNYVSKSKEVDLGKLSQPLQQILKSSFNDSQLQAISVAVGSPKWKKDFELSLIQGPPGTGKTRTILAIVSGLLASPLQRIGNAKNSFDGSLKTNSKPCWSRPRISETAAIARAWQDAALARQLNEDDQRNSNSLENSARGRVLICAQSNAAVDELVSRVSSQGLYGSDGKIYKPYLVRVGNVKTVHPNSLPFFIDTLVDQRLVEEKMNVCNEKNDLSSESSMTLRSNLEKLVDRIRFYEAKRANLRDGNVDLKNSMEDGTHKGDDGKEMSDAEIASKLRKLYEQKKQIYKDLSNVQTQEKKANEEIRALRHKLRKSILREAEIVVTTLSGSGGDLYGVCSESMSAIKFGSPSEHTLFDAVVIDEAAQALEPATLIPFQLLKSSGTKCIMVGDPKQLPATVLSSVASKFLYECSMFERLQRAGHPVIMLTEQSLIVCFGVFGGRGMIDAFEGKSTPFHEIEGLGPYVFYDIVDGQEHRGKNSGTMSLYNEYEANAAVEVLRFFKKRYPSEFVGGRIGIITPYKCQQSLLRSRFSSAFGSSVIDDMEFNTVDGFQGREVDILLLSTVRAGDPSTTALGNNSSSIGFVADVRRMNVALTRAKLSLWILGNARTLRTNRNWAALIKDAKERNLVISVKKPYESMFKTAFHKNAAPGISDNHSRQQKHVEKAKDASQHAKQNESIAKETVERKTKDVGCAYQSKKKGIRCQKDFPVIRENIPSDGRSARDEYQFPVVKKDSSPLVTNDSSRTSEDVKHAISGKQVAADHSERESSDSHNVLKSQVSKRLKKSSDGDRRQKNQEVAIPLAEGSLKERDANDGDKALGQTGTAEDLIAKRKKQLVEQLPITSLRKESSELKGFFRFKRTEYSTLELSCLQNQRGRFVEVCKYHGGAQRGGIRVPEGYLGKGWNRFAAELESFFLGKQPPVELRADKSYNGKIIPNRKLSDSRDPPAKISHPAGTVTPNNSGISNILPRVDLDPDAIRPTRKCYFKWNPRDKTLRITKGVEGKRQVEWVGLKYKAHGLIQLANGAFPQAHGPFVGSGEPVKPEIQQVVLSSFDGSGEPVRPEIQQMDLSSSDNQVEALQVTSSSSSSSDESDEEEPASPAALMGENLESPEVELPLTSAWVDLASLGQVSGAVVTIGSPFSDSQFDMGGTSNWEVEPTEVEGGELPIVLVNELDGDATSPLQCVPLASVGPPGVMDEVEELGPEPSQWVKWRHRGFCKLVGFPIERYEQECLALLQRIEADRFANKPTSVPRCKKASGSKGKCELRSLISSVNYEGRQPETKLADMDLQLVRSLWGNSFVDWVVLPTSGTAGGVLLLWDRRVLEKLDSVVCQFSVSCLWKGVSDGFEWVGTGLYGPTDDGTRKELWTELGSVRLKWDLPWCVFGDFNVVRFPSERLGCTRVSSQMMDFSDFIDESNLVDLPLGGGSYTWSSGSDHPSMSRLDRFLVSSDWEDFYPDVCQKLLPRPLSDHYPVLLEVGSMLRGKTPFRFENMWLKTAGFVDRVQGWWSSYSFSGPPSFVLACKLKALKEDLKKWNQLEFGDVGFKQAQLLGKLEVLNGKECSGGLTSYENDLRGIHLRDLENLAHLDETLWRQKSRVQWLKEGDSNTKFFHKIANSNRRRNFMEKIEVEGTTYHKDSDIREKVVQFYESLYTEKEGWRPFVDELPFSVIDESDRIVLDSRFERDEIIQVVRDLQGDKSPGPDGFNMAFFQKCWRVLESDVLGFFDEVYEHGTFAYSLNATFVTLIPKKRNASNIRDFRPISLIGSVYKIPAKVLANRLKRVLAGLVSESQNAFMGGRQTPDSVLIANECLDSRLRSLIPGVVCKLDIEKAYDHVNWDCLLHLLDRMGFGFRWRSWIRTCISTVRFSIMVNGSPSGFFGSSRGLRQGDPLSPLLFLLVMEVLSQLLRRTEEAGLIRGFKAGKARGSGLSISHLLFADDTIVFCDAIPDQLLHLRMVLGCFEAVTGLGVNMGKSELVPVGEVNNVSLLADILCCKVGALPMTYLGMPLGASFKASSVWNPILENIERKLAGWKKLYLSKGGRLTLLKSTLSSLPTYYLSLFTIPNHVAERIEKFQRNFLWGGLGDGFKHHLVGWKTVFRPLTHGGLGVRRVAGINRALLGKWMWRFGIEESHLWRRVIAEKYGVEGGGWFSKKPKGPHGCGLWKGIMAGWDFFSQHVRMVAGRGDRILFWHDLWCGETPLKTLFPVLFSCSSNKTACIESLLSRPGVGEARVWNLTFIRDFNDWELEELLNFFNLIHSKIPREERPDAMFWSLRNHGRFDAKSFYHALKGQSVSTFPWKAVWRVKAPSRVAFFVWTAAWGKILTCDNLMRRGYSMAGWCCMCRSGWETGEHLLIHCAVASELWYAVLRSFGVRWVFPNRIVELLYGWYNSWGKQVSAIWKLVPLCLMWTVWRERNRRTFEDEELTTMKLIELFFGLLFDWARAWGLTPMLSLPDFVASLNFSCILNSTTV</sequence>
<dbReference type="InterPro" id="IPR043502">
    <property type="entry name" value="DNA/RNA_pol_sf"/>
</dbReference>
<keyword evidence="1" id="KW-0547">Nucleotide-binding</keyword>
<feature type="compositionally biased region" description="Basic and acidic residues" evidence="5">
    <location>
        <begin position="1768"/>
        <end position="1779"/>
    </location>
</feature>
<evidence type="ECO:0000313" key="7">
    <source>
        <dbReference type="EMBL" id="SPC89503.1"/>
    </source>
</evidence>
<feature type="domain" description="Reverse transcriptase" evidence="6">
    <location>
        <begin position="2688"/>
        <end position="2968"/>
    </location>
</feature>
<organism evidence="7">
    <name type="scientific">Fagus sylvatica</name>
    <name type="common">Beechnut</name>
    <dbReference type="NCBI Taxonomy" id="28930"/>
    <lineage>
        <taxon>Eukaryota</taxon>
        <taxon>Viridiplantae</taxon>
        <taxon>Streptophyta</taxon>
        <taxon>Embryophyta</taxon>
        <taxon>Tracheophyta</taxon>
        <taxon>Spermatophyta</taxon>
        <taxon>Magnoliopsida</taxon>
        <taxon>eudicotyledons</taxon>
        <taxon>Gunneridae</taxon>
        <taxon>Pentapetalae</taxon>
        <taxon>rosids</taxon>
        <taxon>fabids</taxon>
        <taxon>Fagales</taxon>
        <taxon>Fagaceae</taxon>
        <taxon>Fagus</taxon>
    </lineage>
</organism>
<feature type="compositionally biased region" description="Basic and acidic residues" evidence="5">
    <location>
        <begin position="1722"/>
        <end position="1732"/>
    </location>
</feature>
<keyword evidence="4" id="KW-0067">ATP-binding</keyword>
<feature type="region of interest" description="Disordered" evidence="5">
    <location>
        <begin position="1676"/>
        <end position="1782"/>
    </location>
</feature>